<accession>A0A5B6VNW0</accession>
<comment type="caution">
    <text evidence="1">The sequence shown here is derived from an EMBL/GenBank/DDBJ whole genome shotgun (WGS) entry which is preliminary data.</text>
</comment>
<dbReference type="EMBL" id="SMMG02000006">
    <property type="protein sequence ID" value="KAA3470850.1"/>
    <property type="molecule type" value="Genomic_DNA"/>
</dbReference>
<name>A0A5B6VNW0_9ROSI</name>
<reference evidence="2" key="1">
    <citation type="journal article" date="2019" name="Plant Biotechnol. J.">
        <title>Genome sequencing of the Australian wild diploid species Gossypium australe highlights disease resistance and delayed gland morphogenesis.</title>
        <authorList>
            <person name="Cai Y."/>
            <person name="Cai X."/>
            <person name="Wang Q."/>
            <person name="Wang P."/>
            <person name="Zhang Y."/>
            <person name="Cai C."/>
            <person name="Xu Y."/>
            <person name="Wang K."/>
            <person name="Zhou Z."/>
            <person name="Wang C."/>
            <person name="Geng S."/>
            <person name="Li B."/>
            <person name="Dong Q."/>
            <person name="Hou Y."/>
            <person name="Wang H."/>
            <person name="Ai P."/>
            <person name="Liu Z."/>
            <person name="Yi F."/>
            <person name="Sun M."/>
            <person name="An G."/>
            <person name="Cheng J."/>
            <person name="Zhang Y."/>
            <person name="Shi Q."/>
            <person name="Xie Y."/>
            <person name="Shi X."/>
            <person name="Chang Y."/>
            <person name="Huang F."/>
            <person name="Chen Y."/>
            <person name="Hong S."/>
            <person name="Mi L."/>
            <person name="Sun Q."/>
            <person name="Zhang L."/>
            <person name="Zhou B."/>
            <person name="Peng R."/>
            <person name="Zhang X."/>
            <person name="Liu F."/>
        </authorList>
    </citation>
    <scope>NUCLEOTIDE SEQUENCE [LARGE SCALE GENOMIC DNA]</scope>
    <source>
        <strain evidence="2">cv. PA1801</strain>
    </source>
</reference>
<keyword evidence="1" id="KW-0695">RNA-directed DNA polymerase</keyword>
<evidence type="ECO:0000313" key="2">
    <source>
        <dbReference type="Proteomes" id="UP000325315"/>
    </source>
</evidence>
<dbReference type="Proteomes" id="UP000325315">
    <property type="component" value="Unassembled WGS sequence"/>
</dbReference>
<organism evidence="1 2">
    <name type="scientific">Gossypium australe</name>
    <dbReference type="NCBI Taxonomy" id="47621"/>
    <lineage>
        <taxon>Eukaryota</taxon>
        <taxon>Viridiplantae</taxon>
        <taxon>Streptophyta</taxon>
        <taxon>Embryophyta</taxon>
        <taxon>Tracheophyta</taxon>
        <taxon>Spermatophyta</taxon>
        <taxon>Magnoliopsida</taxon>
        <taxon>eudicotyledons</taxon>
        <taxon>Gunneridae</taxon>
        <taxon>Pentapetalae</taxon>
        <taxon>rosids</taxon>
        <taxon>malvids</taxon>
        <taxon>Malvales</taxon>
        <taxon>Malvaceae</taxon>
        <taxon>Malvoideae</taxon>
        <taxon>Gossypium</taxon>
    </lineage>
</organism>
<gene>
    <name evidence="1" type="ORF">EPI10_016528</name>
</gene>
<keyword evidence="1" id="KW-0808">Transferase</keyword>
<evidence type="ECO:0000313" key="1">
    <source>
        <dbReference type="EMBL" id="KAA3470850.1"/>
    </source>
</evidence>
<dbReference type="OrthoDB" id="1938246at2759"/>
<dbReference type="GO" id="GO:0003964">
    <property type="term" value="F:RNA-directed DNA polymerase activity"/>
    <property type="evidence" value="ECO:0007669"/>
    <property type="project" value="UniProtKB-KW"/>
</dbReference>
<dbReference type="AlphaFoldDB" id="A0A5B6VNW0"/>
<sequence length="98" mass="11454">MACFLLPKSFCFDLESIIVKFWWQKGHDQRGIHWCTWNELCISKEQRGLGFSSLINLIFFGWRLINYLNSLLAQVLKAKYFPTSNFIHAQLGNLPSLT</sequence>
<protein>
    <submittedName>
        <fullName evidence="1">Reverse transcriptase</fullName>
    </submittedName>
</protein>
<keyword evidence="1" id="KW-0548">Nucleotidyltransferase</keyword>
<proteinExistence type="predicted"/>
<keyword evidence="2" id="KW-1185">Reference proteome</keyword>